<keyword evidence="1" id="KW-0067">ATP-binding</keyword>
<dbReference type="PROSITE" id="PS00107">
    <property type="entry name" value="PROTEIN_KINASE_ATP"/>
    <property type="match status" value="1"/>
</dbReference>
<dbReference type="InterPro" id="IPR000719">
    <property type="entry name" value="Prot_kinase_dom"/>
</dbReference>
<dbReference type="AlphaFoldDB" id="A0AA39PTU0"/>
<dbReference type="Gene3D" id="1.10.510.10">
    <property type="entry name" value="Transferase(Phosphotransferase) domain 1"/>
    <property type="match status" value="1"/>
</dbReference>
<protein>
    <recommendedName>
        <fullName evidence="3">Protein kinase domain-containing protein</fullName>
    </recommendedName>
</protein>
<organism evidence="4 5">
    <name type="scientific">Armillaria novae-zelandiae</name>
    <dbReference type="NCBI Taxonomy" id="153914"/>
    <lineage>
        <taxon>Eukaryota</taxon>
        <taxon>Fungi</taxon>
        <taxon>Dikarya</taxon>
        <taxon>Basidiomycota</taxon>
        <taxon>Agaricomycotina</taxon>
        <taxon>Agaricomycetes</taxon>
        <taxon>Agaricomycetidae</taxon>
        <taxon>Agaricales</taxon>
        <taxon>Marasmiineae</taxon>
        <taxon>Physalacriaceae</taxon>
        <taxon>Armillaria</taxon>
    </lineage>
</organism>
<evidence type="ECO:0000313" key="4">
    <source>
        <dbReference type="EMBL" id="KAK0490412.1"/>
    </source>
</evidence>
<evidence type="ECO:0000313" key="5">
    <source>
        <dbReference type="Proteomes" id="UP001175227"/>
    </source>
</evidence>
<feature type="region of interest" description="Disordered" evidence="2">
    <location>
        <begin position="418"/>
        <end position="449"/>
    </location>
</feature>
<feature type="compositionally biased region" description="Basic and acidic residues" evidence="2">
    <location>
        <begin position="270"/>
        <end position="279"/>
    </location>
</feature>
<evidence type="ECO:0000256" key="1">
    <source>
        <dbReference type="PROSITE-ProRule" id="PRU10141"/>
    </source>
</evidence>
<reference evidence="4" key="1">
    <citation type="submission" date="2023-06" db="EMBL/GenBank/DDBJ databases">
        <authorList>
            <consortium name="Lawrence Berkeley National Laboratory"/>
            <person name="Ahrendt S."/>
            <person name="Sahu N."/>
            <person name="Indic B."/>
            <person name="Wong-Bajracharya J."/>
            <person name="Merenyi Z."/>
            <person name="Ke H.-M."/>
            <person name="Monk M."/>
            <person name="Kocsube S."/>
            <person name="Drula E."/>
            <person name="Lipzen A."/>
            <person name="Balint B."/>
            <person name="Henrissat B."/>
            <person name="Andreopoulos B."/>
            <person name="Martin F.M."/>
            <person name="Harder C.B."/>
            <person name="Rigling D."/>
            <person name="Ford K.L."/>
            <person name="Foster G.D."/>
            <person name="Pangilinan J."/>
            <person name="Papanicolaou A."/>
            <person name="Barry K."/>
            <person name="LaButti K."/>
            <person name="Viragh M."/>
            <person name="Koriabine M."/>
            <person name="Yan M."/>
            <person name="Riley R."/>
            <person name="Champramary S."/>
            <person name="Plett K.L."/>
            <person name="Tsai I.J."/>
            <person name="Slot J."/>
            <person name="Sipos G."/>
            <person name="Plett J."/>
            <person name="Nagy L.G."/>
            <person name="Grigoriev I.V."/>
        </authorList>
    </citation>
    <scope>NUCLEOTIDE SEQUENCE</scope>
    <source>
        <strain evidence="4">ICMP 16352</strain>
    </source>
</reference>
<dbReference type="PROSITE" id="PS50011">
    <property type="entry name" value="PROTEIN_KINASE_DOM"/>
    <property type="match status" value="1"/>
</dbReference>
<dbReference type="Proteomes" id="UP001175227">
    <property type="component" value="Unassembled WGS sequence"/>
</dbReference>
<dbReference type="SUPFAM" id="SSF56112">
    <property type="entry name" value="Protein kinase-like (PK-like)"/>
    <property type="match status" value="1"/>
</dbReference>
<dbReference type="PANTHER" id="PTHR37171">
    <property type="entry name" value="SERINE/THREONINE-PROTEIN KINASE YRZF-RELATED"/>
    <property type="match status" value="1"/>
</dbReference>
<comment type="caution">
    <text evidence="4">The sequence shown here is derived from an EMBL/GenBank/DDBJ whole genome shotgun (WGS) entry which is preliminary data.</text>
</comment>
<evidence type="ECO:0000256" key="2">
    <source>
        <dbReference type="SAM" id="MobiDB-lite"/>
    </source>
</evidence>
<feature type="region of interest" description="Disordered" evidence="2">
    <location>
        <begin position="270"/>
        <end position="318"/>
    </location>
</feature>
<proteinExistence type="predicted"/>
<feature type="binding site" evidence="1">
    <location>
        <position position="536"/>
    </location>
    <ligand>
        <name>ATP</name>
        <dbReference type="ChEBI" id="CHEBI:30616"/>
    </ligand>
</feature>
<keyword evidence="1" id="KW-0547">Nucleotide-binding</keyword>
<accession>A0AA39PTU0</accession>
<dbReference type="PANTHER" id="PTHR37171:SF1">
    <property type="entry name" value="SERINE_THREONINE-PROTEIN KINASE YRZF-RELATED"/>
    <property type="match status" value="1"/>
</dbReference>
<dbReference type="EMBL" id="JAUEPR010000001">
    <property type="protein sequence ID" value="KAK0490412.1"/>
    <property type="molecule type" value="Genomic_DNA"/>
</dbReference>
<feature type="domain" description="Protein kinase" evidence="3">
    <location>
        <begin position="498"/>
        <end position="665"/>
    </location>
</feature>
<dbReference type="Gene3D" id="3.30.200.20">
    <property type="entry name" value="Phosphorylase Kinase, domain 1"/>
    <property type="match status" value="1"/>
</dbReference>
<sequence>MTNSRAQSASFSDPDFEYLFRLDPFSLEQDPDSDIPKPYSSPITFFDRHLNDSLILKKVIILPSLISTLSETLDGYVHTFNSKNEIFHSRRLYLHPELYDCHEPPKNATDIGERYLRGSHFFLQAASILVVHPDRPDLIAPFMMHDEDPGPAEEFNSQKFVLKYEAYLKKGLVERLKSWDSDRKTLILSMWDSLPVLAIWDMYALSGQSVLEDMSSLATLDIFPWKHCGTSGHRRFTSSARTSRPDVSTYLWETAPVPSGDVVPLEADTVHPRRSERLKGRPSAGSLPQRSPKKRPSRSFKDKEPAAPKIAVPKSERGTSRYKTNAADFIQRAWARAVHSDSTFLIFDCGNFLRIGVRRRKTQTLYISELVDVRDCSNPPFGKLMVAINAAILRDAVDRAPLLDPTLIKGKYLHTGKSRKRQRDVTEATVPIRRSRRKLGESPDETAPEELTHELISRKIALLYFQHGNYHSSSPSFFRRPNSLGRQRSFPYNDCLTVLIEKKLGEGSTGQVYEAQILVDMPSGKVAHYPEKVIVKLALSSEQKEKVRHEYAIYRRLLYGPVPVTAGDIPTAFGFFEDVESDTGALILSHNGQPLAHRADPPGSGMTVSPEERATLLRILESIHSAGVAHGDIRTWNMVADGEGRLSIIDFDRAKFKGHSATNEE</sequence>
<gene>
    <name evidence="4" type="ORF">IW261DRAFT_12002</name>
</gene>
<dbReference type="InterPro" id="IPR052396">
    <property type="entry name" value="Meiotic_Drive_Suppr_Kinase"/>
</dbReference>
<dbReference type="GO" id="GO:0004672">
    <property type="term" value="F:protein kinase activity"/>
    <property type="evidence" value="ECO:0007669"/>
    <property type="project" value="InterPro"/>
</dbReference>
<dbReference type="InterPro" id="IPR017441">
    <property type="entry name" value="Protein_kinase_ATP_BS"/>
</dbReference>
<name>A0AA39PTU0_9AGAR</name>
<dbReference type="GO" id="GO:0005524">
    <property type="term" value="F:ATP binding"/>
    <property type="evidence" value="ECO:0007669"/>
    <property type="project" value="UniProtKB-UniRule"/>
</dbReference>
<keyword evidence="5" id="KW-1185">Reference proteome</keyword>
<dbReference type="InterPro" id="IPR011009">
    <property type="entry name" value="Kinase-like_dom_sf"/>
</dbReference>
<evidence type="ECO:0000259" key="3">
    <source>
        <dbReference type="PROSITE" id="PS50011"/>
    </source>
</evidence>